<dbReference type="AlphaFoldDB" id="A0A8C0E8Y6"/>
<evidence type="ECO:0000259" key="6">
    <source>
        <dbReference type="SMART" id="SM00322"/>
    </source>
</evidence>
<dbReference type="InterPro" id="IPR004088">
    <property type="entry name" value="KH_dom_type_1"/>
</dbReference>
<evidence type="ECO:0000256" key="1">
    <source>
        <dbReference type="ARBA" id="ARBA00004123"/>
    </source>
</evidence>
<protein>
    <submittedName>
        <fullName evidence="7">Far upstream element binding protein 3</fullName>
    </submittedName>
</protein>
<reference evidence="7" key="2">
    <citation type="submission" date="2025-09" db="UniProtKB">
        <authorList>
            <consortium name="Ensembl"/>
        </authorList>
    </citation>
    <scope>IDENTIFICATION</scope>
</reference>
<dbReference type="FunFam" id="3.30.1370.10:FF:000060">
    <property type="entry name" value="Far upstream element binding protein 3"/>
    <property type="match status" value="1"/>
</dbReference>
<dbReference type="InterPro" id="IPR036612">
    <property type="entry name" value="KH_dom_type_1_sf"/>
</dbReference>
<feature type="domain" description="K Homology" evidence="6">
    <location>
        <begin position="125"/>
        <end position="197"/>
    </location>
</feature>
<dbReference type="FunFam" id="3.30.1370.10:FF:000007">
    <property type="entry name" value="far upstream element-binding protein 1 isoform X1"/>
    <property type="match status" value="1"/>
</dbReference>
<sequence length="518" mass="56005">FFIAAKIGDIPHLNNSTTLVDPSVYGYGVQKRPLDDGGKAVITEEFKVPDKMVGFIIGRGGEQISRIQAESGCKIQIAPDSGGMPERPCVLTGTPESIEQAKRLLGQIVDRCRNGPGFHNDVDGNSTIQEILIPASKVGLVIGKGGETIKQLQERTGVKMIMIQDGPLPTGADKPLRITGDAYKVQQAREMVLEIIREKDQADFRGVRNDFSSRMGGGSIEVSVPRFAVGIVIGRNGEMIKKIQNDAGVRIQFKPDDGISSERVAQVMGLPDRCQHAAHIISELILTAQERDGFGSLAVARGRGRGRGDWSVGTPGGMQEITYTVPADKCGLVIGKGGENIKSINQQSGAHVELQRNPPPNTDPGVRIFTIRGIPQQIELARHLIDEKVGGTSMGGPGGFGQSPFISPSPHGRAVGNGWDGPQAFMTQGWGSTYQTWQQPGQQVPSQQSQQQNSHPDYSKAWEEYFKKQSHAASAASQASSQPDYTMAWAEYYRQQAAYYGQTLGQAQAHSQVCIHVP</sequence>
<dbReference type="PROSITE" id="PS50084">
    <property type="entry name" value="KH_TYPE_1"/>
    <property type="match status" value="4"/>
</dbReference>
<dbReference type="InterPro" id="IPR004087">
    <property type="entry name" value="KH_dom"/>
</dbReference>
<dbReference type="GO" id="GO:0003723">
    <property type="term" value="F:RNA binding"/>
    <property type="evidence" value="ECO:0007669"/>
    <property type="project" value="UniProtKB-UniRule"/>
</dbReference>
<keyword evidence="8" id="KW-1185">Reference proteome</keyword>
<evidence type="ECO:0000256" key="5">
    <source>
        <dbReference type="SAM" id="MobiDB-lite"/>
    </source>
</evidence>
<organism evidence="7 8">
    <name type="scientific">Bubo bubo</name>
    <name type="common">Eurasian eagle-owl</name>
    <name type="synonym">Strix bubo</name>
    <dbReference type="NCBI Taxonomy" id="30461"/>
    <lineage>
        <taxon>Eukaryota</taxon>
        <taxon>Metazoa</taxon>
        <taxon>Chordata</taxon>
        <taxon>Craniata</taxon>
        <taxon>Vertebrata</taxon>
        <taxon>Euteleostomi</taxon>
        <taxon>Archelosauria</taxon>
        <taxon>Archosauria</taxon>
        <taxon>Dinosauria</taxon>
        <taxon>Saurischia</taxon>
        <taxon>Theropoda</taxon>
        <taxon>Coelurosauria</taxon>
        <taxon>Aves</taxon>
        <taxon>Neognathae</taxon>
        <taxon>Neoaves</taxon>
        <taxon>Telluraves</taxon>
        <taxon>Strigiformes</taxon>
        <taxon>Strigidae</taxon>
        <taxon>Bubo</taxon>
    </lineage>
</organism>
<evidence type="ECO:0000256" key="4">
    <source>
        <dbReference type="PROSITE-ProRule" id="PRU00117"/>
    </source>
</evidence>
<proteinExistence type="predicted"/>
<dbReference type="Proteomes" id="UP000694567">
    <property type="component" value="Unplaced"/>
</dbReference>
<feature type="domain" description="K Homology" evidence="6">
    <location>
        <begin position="317"/>
        <end position="390"/>
    </location>
</feature>
<feature type="domain" description="K Homology" evidence="6">
    <location>
        <begin position="40"/>
        <end position="110"/>
    </location>
</feature>
<dbReference type="FunFam" id="3.30.1370.10:FF:000010">
    <property type="entry name" value="far upstream element-binding protein 1 isoform X1"/>
    <property type="match status" value="1"/>
</dbReference>
<keyword evidence="2" id="KW-0677">Repeat</keyword>
<evidence type="ECO:0000256" key="2">
    <source>
        <dbReference type="ARBA" id="ARBA00022737"/>
    </source>
</evidence>
<keyword evidence="4" id="KW-0694">RNA-binding</keyword>
<comment type="subcellular location">
    <subcellularLocation>
        <location evidence="1">Nucleus</location>
    </subcellularLocation>
</comment>
<dbReference type="PANTHER" id="PTHR10288">
    <property type="entry name" value="KH DOMAIN CONTAINING RNA BINDING PROTEIN"/>
    <property type="match status" value="1"/>
</dbReference>
<feature type="compositionally biased region" description="Low complexity" evidence="5">
    <location>
        <begin position="435"/>
        <end position="456"/>
    </location>
</feature>
<dbReference type="GO" id="GO:0005634">
    <property type="term" value="C:nucleus"/>
    <property type="evidence" value="ECO:0007669"/>
    <property type="project" value="UniProtKB-SubCell"/>
</dbReference>
<feature type="domain" description="K Homology" evidence="6">
    <location>
        <begin position="216"/>
        <end position="286"/>
    </location>
</feature>
<feature type="region of interest" description="Disordered" evidence="5">
    <location>
        <begin position="435"/>
        <end position="458"/>
    </location>
</feature>
<evidence type="ECO:0000313" key="8">
    <source>
        <dbReference type="Proteomes" id="UP000694567"/>
    </source>
</evidence>
<dbReference type="CDD" id="cd22480">
    <property type="entry name" value="KH-I_FUBP3_rpt1"/>
    <property type="match status" value="1"/>
</dbReference>
<dbReference type="CDD" id="cd22489">
    <property type="entry name" value="KH-I_FUBP3_rpt4"/>
    <property type="match status" value="1"/>
</dbReference>
<dbReference type="SMART" id="SM00322">
    <property type="entry name" value="KH"/>
    <property type="match status" value="4"/>
</dbReference>
<name>A0A8C0E8Y6_BUBBB</name>
<dbReference type="Pfam" id="PF00013">
    <property type="entry name" value="KH_1"/>
    <property type="match status" value="4"/>
</dbReference>
<dbReference type="Ensembl" id="ENSBOBT00000000432.1">
    <property type="protein sequence ID" value="ENSBOBP00000000424.1"/>
    <property type="gene ID" value="ENSBOBG00000000264.1"/>
</dbReference>
<evidence type="ECO:0000313" key="7">
    <source>
        <dbReference type="Ensembl" id="ENSBOBP00000000424.1"/>
    </source>
</evidence>
<dbReference type="SUPFAM" id="SSF54791">
    <property type="entry name" value="Eukaryotic type KH-domain (KH-domain type I)"/>
    <property type="match status" value="4"/>
</dbReference>
<dbReference type="CDD" id="cd22483">
    <property type="entry name" value="KH-I_FUBP3_rpt2"/>
    <property type="match status" value="1"/>
</dbReference>
<evidence type="ECO:0000256" key="3">
    <source>
        <dbReference type="ARBA" id="ARBA00023242"/>
    </source>
</evidence>
<accession>A0A8C0E8Y6</accession>
<reference evidence="7" key="1">
    <citation type="submission" date="2025-08" db="UniProtKB">
        <authorList>
            <consortium name="Ensembl"/>
        </authorList>
    </citation>
    <scope>IDENTIFICATION</scope>
</reference>
<dbReference type="FunFam" id="3.30.1370.10:FF:000008">
    <property type="entry name" value="far upstream element-binding protein 1 isoform X1"/>
    <property type="match status" value="1"/>
</dbReference>
<keyword evidence="3" id="KW-0539">Nucleus</keyword>
<dbReference type="Gene3D" id="3.30.1370.10">
    <property type="entry name" value="K Homology domain, type 1"/>
    <property type="match status" value="4"/>
</dbReference>